<evidence type="ECO:0000313" key="4">
    <source>
        <dbReference type="Proteomes" id="UP000324748"/>
    </source>
</evidence>
<keyword evidence="1" id="KW-0175">Coiled coil</keyword>
<feature type="region of interest" description="Disordered" evidence="2">
    <location>
        <begin position="1"/>
        <end position="142"/>
    </location>
</feature>
<comment type="caution">
    <text evidence="3">The sequence shown here is derived from an EMBL/GenBank/DDBJ whole genome shotgun (WGS) entry which is preliminary data.</text>
</comment>
<gene>
    <name evidence="3" type="ORF">PGT21_014905</name>
</gene>
<dbReference type="EMBL" id="VSWC01000014">
    <property type="protein sequence ID" value="KAA1114595.1"/>
    <property type="molecule type" value="Genomic_DNA"/>
</dbReference>
<evidence type="ECO:0000256" key="1">
    <source>
        <dbReference type="SAM" id="Coils"/>
    </source>
</evidence>
<reference evidence="3 4" key="1">
    <citation type="submission" date="2019-05" db="EMBL/GenBank/DDBJ databases">
        <title>Emergence of the Ug99 lineage of the wheat stem rust pathogen through somatic hybridization.</title>
        <authorList>
            <person name="Li F."/>
            <person name="Upadhyaya N.M."/>
            <person name="Sperschneider J."/>
            <person name="Matny O."/>
            <person name="Nguyen-Phuc H."/>
            <person name="Mago R."/>
            <person name="Raley C."/>
            <person name="Miller M.E."/>
            <person name="Silverstein K.A.T."/>
            <person name="Henningsen E."/>
            <person name="Hirsch C.D."/>
            <person name="Visser B."/>
            <person name="Pretorius Z.A."/>
            <person name="Steffenson B.J."/>
            <person name="Schwessinger B."/>
            <person name="Dodds P.N."/>
            <person name="Figueroa M."/>
        </authorList>
    </citation>
    <scope>NUCLEOTIDE SEQUENCE [LARGE SCALE GENOMIC DNA]</scope>
    <source>
        <strain evidence="3">21-0</strain>
    </source>
</reference>
<accession>A0A5B0QNJ0</accession>
<feature type="compositionally biased region" description="Polar residues" evidence="2">
    <location>
        <begin position="26"/>
        <end position="35"/>
    </location>
</feature>
<keyword evidence="4" id="KW-1185">Reference proteome</keyword>
<sequence length="613" mass="68997">MDPLHNAWATSSSTPVPPTVRRTKKNGSPTDTESQAEVIEKLAREIESLKSNLNSQKSTSKSKGKKSTVKVTNPTANDVSTSSSSASASKKKAPVPTTPNRNQRATSAPPKFMRPPKPRKSISETPVAKPSPKRHPQQIQTGDFPAAFGPTKTALFVHIKILWGLLRQDSVPKPPELSKLEEFYRRFRRAEQVEEAVRSGSANRDVGQVSCLKDAQGGRIKFGKSVIHLGSNFVRYAQGIMAQLGLSVWCPNLDEDSGSLYNAAHRIAALTTFTELAATPAYAYLKVDPAMAQNMTLLIPAYNHFVHYLQAEKYKKEIKQKGKVAQEASNKKHNKNRERLRDERRNFAILNKFPQRYRDILEPIAAHSDDEEVEGKGFYKIKTLPYRSNNANRFFRRLDVVMKKAAEQDPLRKSSRRRVRRLPKEPQESLYKAAPKGLPIDFYHPKWFNELVPAQQHSIPDRTRIAFLPNANESLLPKSEKNLDKKLKDSTFTRKYWEVVVEPYGLLEEESSEEEENAAEDQVNGQGDEGEGIDLTQPSEGSDSDDEYHVEGDAGELYDEEGDDESFVDNDEQEDGGEDEDEDDDEEYDEAQDGVGLDVDHPMADIPEGEEDW</sequence>
<proteinExistence type="predicted"/>
<dbReference type="Proteomes" id="UP000324748">
    <property type="component" value="Unassembled WGS sequence"/>
</dbReference>
<evidence type="ECO:0000256" key="2">
    <source>
        <dbReference type="SAM" id="MobiDB-lite"/>
    </source>
</evidence>
<evidence type="ECO:0000313" key="3">
    <source>
        <dbReference type="EMBL" id="KAA1114595.1"/>
    </source>
</evidence>
<feature type="region of interest" description="Disordered" evidence="2">
    <location>
        <begin position="508"/>
        <end position="613"/>
    </location>
</feature>
<dbReference type="OrthoDB" id="2506388at2759"/>
<organism evidence="3 4">
    <name type="scientific">Puccinia graminis f. sp. tritici</name>
    <dbReference type="NCBI Taxonomy" id="56615"/>
    <lineage>
        <taxon>Eukaryota</taxon>
        <taxon>Fungi</taxon>
        <taxon>Dikarya</taxon>
        <taxon>Basidiomycota</taxon>
        <taxon>Pucciniomycotina</taxon>
        <taxon>Pucciniomycetes</taxon>
        <taxon>Pucciniales</taxon>
        <taxon>Pucciniaceae</taxon>
        <taxon>Puccinia</taxon>
    </lineage>
</organism>
<name>A0A5B0QNJ0_PUCGR</name>
<feature type="compositionally biased region" description="Acidic residues" evidence="2">
    <location>
        <begin position="553"/>
        <end position="592"/>
    </location>
</feature>
<protein>
    <submittedName>
        <fullName evidence="3">Uncharacterized protein</fullName>
    </submittedName>
</protein>
<feature type="compositionally biased region" description="Basic and acidic residues" evidence="2">
    <location>
        <begin position="38"/>
        <end position="48"/>
    </location>
</feature>
<dbReference type="AlphaFoldDB" id="A0A5B0QNJ0"/>
<feature type="coiled-coil region" evidence="1">
    <location>
        <begin position="311"/>
        <end position="343"/>
    </location>
</feature>
<feature type="compositionally biased region" description="Acidic residues" evidence="2">
    <location>
        <begin position="508"/>
        <end position="519"/>
    </location>
</feature>